<protein>
    <submittedName>
        <fullName evidence="3">Uncharacterized protein</fullName>
    </submittedName>
</protein>
<dbReference type="RefSeq" id="WP_166253556.1">
    <property type="nucleotide sequence ID" value="NZ_JAAMOW010000003.1"/>
</dbReference>
<evidence type="ECO:0000313" key="3">
    <source>
        <dbReference type="EMBL" id="NGY04346.1"/>
    </source>
</evidence>
<name>A0A6M2BP15_9GAMM</name>
<dbReference type="Proteomes" id="UP000472676">
    <property type="component" value="Unassembled WGS sequence"/>
</dbReference>
<dbReference type="EMBL" id="JAAMOW010000003">
    <property type="protein sequence ID" value="NGY04346.1"/>
    <property type="molecule type" value="Genomic_DNA"/>
</dbReference>
<evidence type="ECO:0000256" key="1">
    <source>
        <dbReference type="SAM" id="MobiDB-lite"/>
    </source>
</evidence>
<sequence length="276" mass="27035">MSGGLELDTGAGKAKFIVLGAIALAFGVVGYLVAGHGAKAQAAPKVVATVAAAPTATPASAPTSVAAPDPLAADAGSSAQRADTSAADAGLAATETTAAPAAMTATSEPASDVAPSPAPSSQAAVSDVDADQLFAAGADTPAAAREVSSAAAPHSTPRLAVRAPAPPALDALHAWWADASTHDFNVQYVGQAAGTDALVFRFSKNIADSAAAAQHISVMSDSGAAVGGTWKAGSNPYVLVYEGVAPGRYLVRIDPQLASAGGKRLGEPLQGAVYVQ</sequence>
<feature type="compositionally biased region" description="Low complexity" evidence="1">
    <location>
        <begin position="82"/>
        <end position="126"/>
    </location>
</feature>
<keyword evidence="2" id="KW-0472">Membrane</keyword>
<evidence type="ECO:0000256" key="2">
    <source>
        <dbReference type="SAM" id="Phobius"/>
    </source>
</evidence>
<keyword evidence="2" id="KW-1133">Transmembrane helix</keyword>
<reference evidence="3 4" key="1">
    <citation type="journal article" date="2014" name="Int. J. Syst. Evol. Microbiol.">
        <title>Solimonas terrae sp. nov., isolated from soil.</title>
        <authorList>
            <person name="Kim S.J."/>
            <person name="Moon J.Y."/>
            <person name="Weon H.Y."/>
            <person name="Ahn J.H."/>
            <person name="Chen W.M."/>
            <person name="Kwon S.W."/>
        </authorList>
    </citation>
    <scope>NUCLEOTIDE SEQUENCE [LARGE SCALE GENOMIC DNA]</scope>
    <source>
        <strain evidence="3 4">KIS83-12</strain>
    </source>
</reference>
<feature type="transmembrane region" description="Helical" evidence="2">
    <location>
        <begin position="16"/>
        <end position="34"/>
    </location>
</feature>
<comment type="caution">
    <text evidence="3">The sequence shown here is derived from an EMBL/GenBank/DDBJ whole genome shotgun (WGS) entry which is preliminary data.</text>
</comment>
<feature type="compositionally biased region" description="Low complexity" evidence="1">
    <location>
        <begin position="57"/>
        <end position="68"/>
    </location>
</feature>
<accession>A0A6M2BP15</accession>
<proteinExistence type="predicted"/>
<keyword evidence="2" id="KW-0812">Transmembrane</keyword>
<gene>
    <name evidence="3" type="ORF">G7Y85_06195</name>
</gene>
<feature type="region of interest" description="Disordered" evidence="1">
    <location>
        <begin position="57"/>
        <end position="126"/>
    </location>
</feature>
<dbReference type="AlphaFoldDB" id="A0A6M2BP15"/>
<organism evidence="3 4">
    <name type="scientific">Solimonas terrae</name>
    <dbReference type="NCBI Taxonomy" id="1396819"/>
    <lineage>
        <taxon>Bacteria</taxon>
        <taxon>Pseudomonadati</taxon>
        <taxon>Pseudomonadota</taxon>
        <taxon>Gammaproteobacteria</taxon>
        <taxon>Nevskiales</taxon>
        <taxon>Nevskiaceae</taxon>
        <taxon>Solimonas</taxon>
    </lineage>
</organism>
<evidence type="ECO:0000313" key="4">
    <source>
        <dbReference type="Proteomes" id="UP000472676"/>
    </source>
</evidence>
<keyword evidence="4" id="KW-1185">Reference proteome</keyword>